<dbReference type="PRINTS" id="PR00380">
    <property type="entry name" value="KINESINHEAVY"/>
</dbReference>
<feature type="coiled-coil region" evidence="10">
    <location>
        <begin position="1753"/>
        <end position="1841"/>
    </location>
</feature>
<keyword evidence="6" id="KW-0206">Cytoskeleton</keyword>
<dbReference type="CDD" id="cd01374">
    <property type="entry name" value="KISc_CENP_E"/>
    <property type="match status" value="1"/>
</dbReference>
<dbReference type="GeneTree" id="ENSGT00940000175592"/>
<dbReference type="GeneID" id="100126678"/>
<dbReference type="GO" id="GO:0000779">
    <property type="term" value="C:condensed chromosome, centromeric region"/>
    <property type="evidence" value="ECO:0007669"/>
    <property type="project" value="UniProtKB-ARBA"/>
</dbReference>
<dbReference type="GO" id="GO:0007018">
    <property type="term" value="P:microtubule-based movement"/>
    <property type="evidence" value="ECO:0000318"/>
    <property type="project" value="GO_Central"/>
</dbReference>
<feature type="coiled-coil region" evidence="10">
    <location>
        <begin position="1152"/>
        <end position="1301"/>
    </location>
</feature>
<dbReference type="InterPro" id="IPR036961">
    <property type="entry name" value="Kinesin_motor_dom_sf"/>
</dbReference>
<dbReference type="GO" id="GO:0000280">
    <property type="term" value="P:nuclear division"/>
    <property type="evidence" value="ECO:0007669"/>
    <property type="project" value="UniProtKB-ARBA"/>
</dbReference>
<dbReference type="OrthoDB" id="21525at2759"/>
<feature type="coiled-coil region" evidence="10">
    <location>
        <begin position="839"/>
        <end position="1104"/>
    </location>
</feature>
<keyword evidence="5 9" id="KW-0505">Motor protein</keyword>
<feature type="coiled-coil region" evidence="10">
    <location>
        <begin position="1891"/>
        <end position="1953"/>
    </location>
</feature>
<dbReference type="InterPro" id="IPR027417">
    <property type="entry name" value="P-loop_NTPase"/>
</dbReference>
<dbReference type="GO" id="GO:0043515">
    <property type="term" value="F:kinetochore binding"/>
    <property type="evidence" value="ECO:0007669"/>
    <property type="project" value="UniProtKB-ARBA"/>
</dbReference>
<keyword evidence="14" id="KW-1185">Reference proteome</keyword>
<feature type="coiled-coil region" evidence="10">
    <location>
        <begin position="2288"/>
        <end position="2329"/>
    </location>
</feature>
<dbReference type="GO" id="GO:0007051">
    <property type="term" value="P:spindle organization"/>
    <property type="evidence" value="ECO:0007669"/>
    <property type="project" value="UniProtKB-ARBA"/>
</dbReference>
<evidence type="ECO:0000256" key="6">
    <source>
        <dbReference type="ARBA" id="ARBA00023212"/>
    </source>
</evidence>
<organism evidence="13">
    <name type="scientific">Xenopus tropicalis</name>
    <name type="common">Western clawed frog</name>
    <name type="synonym">Silurana tropicalis</name>
    <dbReference type="NCBI Taxonomy" id="8364"/>
    <lineage>
        <taxon>Eukaryota</taxon>
        <taxon>Metazoa</taxon>
        <taxon>Chordata</taxon>
        <taxon>Craniata</taxon>
        <taxon>Vertebrata</taxon>
        <taxon>Euteleostomi</taxon>
        <taxon>Amphibia</taxon>
        <taxon>Batrachia</taxon>
        <taxon>Anura</taxon>
        <taxon>Pipoidea</taxon>
        <taxon>Pipidae</taxon>
        <taxon>Xenopodinae</taxon>
        <taxon>Xenopus</taxon>
        <taxon>Silurana</taxon>
    </lineage>
</organism>
<dbReference type="Ensembl" id="ENSXETT00000086828">
    <property type="protein sequence ID" value="ENSXETP00000085427"/>
    <property type="gene ID" value="ENSXETG00000021319"/>
</dbReference>
<feature type="coiled-coil region" evidence="10">
    <location>
        <begin position="2012"/>
        <end position="2259"/>
    </location>
</feature>
<dbReference type="GO" id="GO:0005524">
    <property type="term" value="F:ATP binding"/>
    <property type="evidence" value="ECO:0007669"/>
    <property type="project" value="UniProtKB-UniRule"/>
</dbReference>
<protein>
    <recommendedName>
        <fullName evidence="7">Centromere-associated protein E</fullName>
    </recommendedName>
    <alternativeName>
        <fullName evidence="8">Centromere protein E</fullName>
    </alternativeName>
</protein>
<feature type="compositionally biased region" description="Basic and acidic residues" evidence="11">
    <location>
        <begin position="1874"/>
        <end position="1891"/>
    </location>
</feature>
<evidence type="ECO:0000256" key="9">
    <source>
        <dbReference type="PROSITE-ProRule" id="PRU00283"/>
    </source>
</evidence>
<comment type="subcellular location">
    <subcellularLocation>
        <location evidence="1">Cytoplasm</location>
        <location evidence="1">Cytoskeleton</location>
    </subcellularLocation>
</comment>
<feature type="coiled-coil region" evidence="10">
    <location>
        <begin position="2428"/>
        <end position="2476"/>
    </location>
</feature>
<feature type="coiled-coil region" evidence="10">
    <location>
        <begin position="339"/>
        <end position="392"/>
    </location>
</feature>
<dbReference type="PANTHER" id="PTHR47968:SF75">
    <property type="entry name" value="CENTROMERE-ASSOCIATED PROTEIN E"/>
    <property type="match status" value="1"/>
</dbReference>
<evidence type="ECO:0000256" key="8">
    <source>
        <dbReference type="ARBA" id="ARBA00081766"/>
    </source>
</evidence>
<dbReference type="FunFam" id="3.40.850.10:FF:000026">
    <property type="entry name" value="Centromere-associated protein E"/>
    <property type="match status" value="1"/>
</dbReference>
<evidence type="ECO:0000256" key="11">
    <source>
        <dbReference type="SAM" id="MobiDB-lite"/>
    </source>
</evidence>
<evidence type="ECO:0000313" key="13">
    <source>
        <dbReference type="Ensembl" id="ENSXETP00000085427"/>
    </source>
</evidence>
<evidence type="ECO:0000256" key="3">
    <source>
        <dbReference type="ARBA" id="ARBA00022840"/>
    </source>
</evidence>
<dbReference type="GO" id="GO:0140694">
    <property type="term" value="P:membraneless organelle assembly"/>
    <property type="evidence" value="ECO:0007669"/>
    <property type="project" value="UniProtKB-ARBA"/>
</dbReference>
<name>A0A6I8RXX0_XENTR</name>
<feature type="domain" description="Kinesin motor" evidence="12">
    <location>
        <begin position="6"/>
        <end position="330"/>
    </location>
</feature>
<dbReference type="OMA" id="HMEEEKT"/>
<dbReference type="PROSITE" id="PS50067">
    <property type="entry name" value="KINESIN_MOTOR_2"/>
    <property type="match status" value="1"/>
</dbReference>
<dbReference type="KEGG" id="xtr:100126678"/>
<dbReference type="InterPro" id="IPR001752">
    <property type="entry name" value="Kinesin_motor_dom"/>
</dbReference>
<dbReference type="GO" id="GO:0005874">
    <property type="term" value="C:microtubule"/>
    <property type="evidence" value="ECO:0000318"/>
    <property type="project" value="GO_Central"/>
</dbReference>
<evidence type="ECO:0000256" key="10">
    <source>
        <dbReference type="SAM" id="Coils"/>
    </source>
</evidence>
<feature type="coiled-coil region" evidence="10">
    <location>
        <begin position="2750"/>
        <end position="2777"/>
    </location>
</feature>
<dbReference type="Proteomes" id="UP000008143">
    <property type="component" value="Chromosome 1"/>
</dbReference>
<feature type="coiled-coil region" evidence="10">
    <location>
        <begin position="2372"/>
        <end position="2399"/>
    </location>
</feature>
<accession>A0A6I8RXX0</accession>
<feature type="coiled-coil region" evidence="10">
    <location>
        <begin position="1340"/>
        <end position="1367"/>
    </location>
</feature>
<reference evidence="13" key="2">
    <citation type="submission" date="2020-05" db="UniProtKB">
        <authorList>
            <consortium name="Ensembl"/>
        </authorList>
    </citation>
    <scope>IDENTIFICATION</scope>
</reference>
<dbReference type="CTD" id="1062"/>
<evidence type="ECO:0000313" key="15">
    <source>
        <dbReference type="RefSeq" id="XP_004911147.2"/>
    </source>
</evidence>
<dbReference type="GO" id="GO:0008017">
    <property type="term" value="F:microtubule binding"/>
    <property type="evidence" value="ECO:0000318"/>
    <property type="project" value="GO_Central"/>
</dbReference>
<dbReference type="InterPro" id="IPR019821">
    <property type="entry name" value="Kinesin_motor_CS"/>
</dbReference>
<sequence>MSEEDAVKVCVRVRPLIQREQGDQSTLLWKAGSNTISQVDGTKSFSFDRVFNSHESTSQVYQEIAVPIIQSALQGYNGTIFAYGQTSSGKTYTMMGTPNSLGIIPQAIQEVFKIIQEIPNREFLLRVSYMEIYNETVKDLLCDDRKKKPLEIREDINRNVYVADLTEELVMVPDHVIQWIKKGEKNRHYGETKMNDHSSRSHTIFRMIVESRDRNDSANSENCDGAVMVSHLNLVDLAGSERASQTGAEGVRLKEGCNINRSLFILGQVIKKLSDGQAGGFINYRDSKLTRILQNSLGGNAKTVIICTITPVSFDETLSTLQFASTAKHMRNTPHVNEVLDDEALLKRYRKEILELKKQLEDLETSSEIKAQAMAKEEHSQLLAEIKLLQKEREDRIWHLTNIVVASSQESQQDQRVKRKRRVTWAPGKIHSSLHGSSVSDFDMPSRLPGNFSKKAKFSDLPAFPEIDDSVCTEFSDFDDPISMIDNNGIDAEWNFASKVTRREKASLHQSMMDFEGRISDSVQFHDSSKEMAECRRASFEKEITSLQQQLQSKEEEKRQLVQSFELKITELEGQLRDRAKNLEMVTDLREHSINAEVQVDFEKEVLRKEMSVLGDSGYNASSSGLQDSSIDRKRLSSSHDECIEHKKMLEQKIADLEEFIKNLSKKSENDAQKSHEQDFMESVQLCEALIAEKANALEELALMRDQFDGVILENETLKREIADLERSLKENQETNEFEILEKETQKEHEAQLIHEIGNLKKLVENAEMYNQSLEEDLDTKTKLLKEQEMQLAELRKHTDNLQKKVRNFDLSVSMGDSERLCEEVFQLKQSLCDAEAVTRDAQKECAFLRSENLELKEKMEDTSAWYNQKEKEASLFEKQLETEKANYKKMQTDLQKELQSAFNEINYLNGLMAGKVPKDLLCRVELEKKVSEYSKQLEKALEEKNALENEVTCLSEYKSLPKEVDFLKDQISKASDEIMLLKHEGELSSSTRSKQEVILQEQSGQIVELTDKVTQTQSKVQQAEEQYLEMKKMHDDLYEKFICTTEETTKNKREAEDLLREIENLKGTMETLEVKLAATKHELEECQMDKEQLLNKKNFLLQAMQAAFSVASLSDSSPSLSTLVEEKSQDPIQTDEYHKLISLAKERTSIMVCLETERNSLKEQVIDLTSEVQSLQAQGIGKSDLQKEKQDLEDKWVKLVSEMEQLQAQLTESQLSLEKMQLENLEVTEKQQSLQEEMKNITKERNDLQTNLEDLKAERDSLKQDLSENIEQSIETQDELRAAQEELGGQKQLVDSLRQQLVDCVGGVLSPNHDSAGEQEKLSLFKENLQECEMLRGERDELQTSCKALVSELELLREHVKSVEGENIEGAQKLHILENEILGTSEEREVLKPVLENVKEENNKLKEQAEEYCSKINELNEELQMFSERDLKNDGYAEVKQLQEKMLATIQEKEELQEILGSLRAERDELRCNLQENIEMSIETQDELRNVLDELKRKTQLLDELKSQVNQCNTQDEQSLGDGDDIQNKEALKHHSDQYSAELAEERANTQQLQNQLEEKLRKMEEQENLLKSISENLQDTSSKYEKAVETLELVTMEKDQLLVTLDSLRLTTETLTKELESHKQEALHCTTNQTKPETEQSNTQLEEENAAKKVEELEHQLSKTLDILKEEESKYEMAKETLALVNGEKEQLLSELESLKLAHELVIKELDLYRQVRESKDQDMQTLDEVHRTDVKEVALSPMKLEWSEAESRSQESLQQLHNQLDSAIQEREQLQQLILSLREEKSQLTTDLQKYTQHENRCRLEEEFSGSQKLVDEIEILKAQLKAAEERLEIKDRDYFELVQTTKTSLVEGKLETPVQDDSVEGSTDQHSVKVEQDRSDQGSVSEEKVLEEKLESNQYLLKRLQEEKLELSNKLEILQQEMEESVLLKDNLQQRLECLLNENILLKENIETAVRHQSDTHGQLQKSQQELEYHLQLANLGGDSSDNSPVTQEKETSTECMHPLEEKILLLTEELHQKNNEQQKLQHEKEELEQAQVKLKSEVEHLVNSMMELQSSLESLQHEKHDTEQQRLALKQQMQVVTQEKEELQQAYDHLTAEVDQLKGDLKENIEMGLNFKNEMQQKTNEEQCLLNQNKELEQSQHKLKCEIEELMKSLKDKELALETLKESEQKVINLGQEMEALMLEMEELKNSQRTVMAERDQLQEDLRENVEMSIETQDDLRRTQEELQQQKDKVQQLTSQISVLEEKISLLENQILHNVTTMKETLSERDDLDQSKQHLFSEIETLSLSLKEKDFALEQAEKEKADAATKIIDLTEKIATIEEQLLQNATNLKETLYEKESLIHSKEQLALDTEHLRQTLKSKDLALGEMEQDRDEAVNKVIALTENISFLEEQISENATTLNKVIDENESFSLSRQQFSSQMEELRESLKTKDFQLEKAEKEIGDAVNNIKDLTAKISSLEEEILQSADIVNETLSEKENLSHCKQQLASELEQLALTLNSRDHALVQAKREKDEAANKVASLTDEIRMLSKEMDEFRDSKESLQKQSAHLNEELSTCKTELQMIKQQKEEINNRLAEKVNEVDELLQQLSSLQQQLDQIQKELKHEKLRNYELCEKADLMEKEISVLRLMQNEPQQEEDDVAERMDILECKNQEIQELMVKISAVYSDQHSLLTSLSSELQKETEAQKQSMLNIKESLSSMLSRSFGSVQTEHVKLNTQLQTLLNKFKVVYRTAAVKEDYSLIQDYEKELASEQKRHDELQLQLQCFEQHGTKWSDSASDELKFCELEFLNQLLFKKTNIIQCVQDDFSEVQVVLNHVGSALQEELEQKREFMQWLEEFEDLNIDAKKLSEGVQQENKRIASTIQLLTKRLKAVVQSKIQREVTVYLNQFEVKLLETKEQNRELMRRIEHHAPSASVMEEENARLLDKLKTVQDESKKLQSRIQKLENELNLVKNDARQKEEKVAVLQDKLLSRTAEADLKEMQLKLTDKQNRLQAAMKDIQNLQERVAKGAAPYKDEIDNLKTKVVKIEMEKIKYSKATDQEIASLKSCLDDKEECLRRLKEELRRAQADSDTTVCIAKDYRKASNFPVTCGGGSGIVQSTAMLVLQSEKAALERELAHYKKKYHHLSRTISNSEDDLKKTKAKSDVHSSHTGSSHRGFPHKTETYRHGPVSPGRSEMPSLQPGSPKKSESHNKRVVSPNRSEMYSQLVMSPGKTGMHKKHVLSPSKAGLHKKRTVSPNRSEIPIQHALSPGKAGLHKIHTVSPLKTEGTLFGNLSPCKQQNVQENLDSPKNTFFDMKSKSLPYCPSQFFDNSKLGDFSELNMAETSAKSQSDNWWCDTKKETAPECKTS</sequence>
<dbReference type="PANTHER" id="PTHR47968">
    <property type="entry name" value="CENTROMERE PROTEIN E"/>
    <property type="match status" value="1"/>
</dbReference>
<dbReference type="Pfam" id="PF00225">
    <property type="entry name" value="Kinesin"/>
    <property type="match status" value="1"/>
</dbReference>
<evidence type="ECO:0000256" key="4">
    <source>
        <dbReference type="ARBA" id="ARBA00023054"/>
    </source>
</evidence>
<dbReference type="GO" id="GO:0030071">
    <property type="term" value="P:regulation of mitotic metaphase/anaphase transition"/>
    <property type="evidence" value="ECO:0007669"/>
    <property type="project" value="UniProtKB-ARBA"/>
</dbReference>
<feature type="region of interest" description="Disordered" evidence="11">
    <location>
        <begin position="3139"/>
        <end position="3209"/>
    </location>
</feature>
<evidence type="ECO:0000256" key="7">
    <source>
        <dbReference type="ARBA" id="ARBA00070169"/>
    </source>
</evidence>
<evidence type="ECO:0000256" key="2">
    <source>
        <dbReference type="ARBA" id="ARBA00022741"/>
    </source>
</evidence>
<dbReference type="Gene3D" id="3.40.850.10">
    <property type="entry name" value="Kinesin motor domain"/>
    <property type="match status" value="1"/>
</dbReference>
<keyword evidence="3 9" id="KW-0067">ATP-binding</keyword>
<feature type="compositionally biased region" description="Basic and acidic residues" evidence="11">
    <location>
        <begin position="3144"/>
        <end position="3157"/>
    </location>
</feature>
<comment type="similarity">
    <text evidence="9">Belongs to the TRAFAC class myosin-kinesin ATPase superfamily. Kinesin family.</text>
</comment>
<dbReference type="Xenbase" id="XB-GENE-952286">
    <property type="gene designation" value="cenpe"/>
</dbReference>
<dbReference type="RefSeq" id="XP_004911147.2">
    <property type="nucleotide sequence ID" value="XM_004911090.4"/>
</dbReference>
<dbReference type="GO" id="GO:0003777">
    <property type="term" value="F:microtubule motor activity"/>
    <property type="evidence" value="ECO:0007669"/>
    <property type="project" value="InterPro"/>
</dbReference>
<feature type="region of interest" description="Disordered" evidence="11">
    <location>
        <begin position="1983"/>
        <end position="2003"/>
    </location>
</feature>
<dbReference type="Bgee" id="ENSXETG00000021319">
    <property type="expression patterns" value="Expressed in ovary and 7 other cell types or tissues"/>
</dbReference>
<evidence type="ECO:0000313" key="14">
    <source>
        <dbReference type="Proteomes" id="UP000008143"/>
    </source>
</evidence>
<feature type="coiled-coil region" evidence="10">
    <location>
        <begin position="1396"/>
        <end position="1711"/>
    </location>
</feature>
<evidence type="ECO:0000313" key="16">
    <source>
        <dbReference type="Xenbase" id="XB-GENE-952286"/>
    </source>
</evidence>
<dbReference type="AGR" id="Xenbase:XB-GENE-952286"/>
<feature type="coiled-coil region" evidence="10">
    <location>
        <begin position="647"/>
        <end position="805"/>
    </location>
</feature>
<dbReference type="GO" id="GO:0000278">
    <property type="term" value="P:mitotic cell cycle"/>
    <property type="evidence" value="ECO:0000318"/>
    <property type="project" value="GO_Central"/>
</dbReference>
<feature type="coiled-coil region" evidence="10">
    <location>
        <begin position="3051"/>
        <end position="3078"/>
    </location>
</feature>
<evidence type="ECO:0000256" key="5">
    <source>
        <dbReference type="ARBA" id="ARBA00023175"/>
    </source>
</evidence>
<dbReference type="SMART" id="SM00129">
    <property type="entry name" value="KISc"/>
    <property type="match status" value="1"/>
</dbReference>
<feature type="binding site" evidence="9">
    <location>
        <begin position="84"/>
        <end position="91"/>
    </location>
    <ligand>
        <name>ATP</name>
        <dbReference type="ChEBI" id="CHEBI:30616"/>
    </ligand>
</feature>
<dbReference type="PROSITE" id="PS00411">
    <property type="entry name" value="KINESIN_MOTOR_1"/>
    <property type="match status" value="1"/>
</dbReference>
<gene>
    <name evidence="13 15 16" type="primary">cenpe</name>
</gene>
<evidence type="ECO:0000259" key="12">
    <source>
        <dbReference type="PROSITE" id="PS50067"/>
    </source>
</evidence>
<dbReference type="InterPro" id="IPR027640">
    <property type="entry name" value="Kinesin-like_fam"/>
</dbReference>
<feature type="region of interest" description="Disordered" evidence="11">
    <location>
        <begin position="1856"/>
        <end position="1891"/>
    </location>
</feature>
<feature type="coiled-coil region" evidence="10">
    <location>
        <begin position="3111"/>
        <end position="3138"/>
    </location>
</feature>
<keyword evidence="4 10" id="KW-0175">Coiled coil</keyword>
<keyword evidence="6" id="KW-0963">Cytoplasm</keyword>
<proteinExistence type="inferred from homology"/>
<reference evidence="15" key="3">
    <citation type="submission" date="2025-04" db="UniProtKB">
        <authorList>
            <consortium name="RefSeq"/>
        </authorList>
    </citation>
    <scope>IDENTIFICATION</scope>
    <source>
        <strain evidence="15">Nigerian</strain>
        <tissue evidence="15">Liver and blood</tissue>
    </source>
</reference>
<feature type="coiled-coil region" evidence="10">
    <location>
        <begin position="2512"/>
        <end position="2616"/>
    </location>
</feature>
<dbReference type="SUPFAM" id="SSF52540">
    <property type="entry name" value="P-loop containing nucleoside triphosphate hydrolases"/>
    <property type="match status" value="1"/>
</dbReference>
<feature type="coiled-coil region" evidence="10">
    <location>
        <begin position="530"/>
        <end position="564"/>
    </location>
</feature>
<evidence type="ECO:0000256" key="1">
    <source>
        <dbReference type="ARBA" id="ARBA00004245"/>
    </source>
</evidence>
<feature type="compositionally biased region" description="Polar residues" evidence="11">
    <location>
        <begin position="1986"/>
        <end position="1995"/>
    </location>
</feature>
<dbReference type="GO" id="GO:0008608">
    <property type="term" value="P:attachment of spindle microtubules to kinetochore"/>
    <property type="evidence" value="ECO:0007669"/>
    <property type="project" value="UniProtKB-ARBA"/>
</dbReference>
<keyword evidence="2 9" id="KW-0547">Nucleotide-binding</keyword>
<feature type="coiled-coil region" evidence="10">
    <location>
        <begin position="2894"/>
        <end position="3014"/>
    </location>
</feature>
<reference evidence="13" key="1">
    <citation type="journal article" date="2010" name="Science">
        <title>The genome of the Western clawed frog Xenopus tropicalis.</title>
        <authorList>
            <person name="Hellsten U."/>
            <person name="Harland R.M."/>
            <person name="Gilchrist M.J."/>
            <person name="Hendrix D."/>
            <person name="Jurka J."/>
            <person name="Kapitonov V."/>
            <person name="Ovcharenko I."/>
            <person name="Putnam N.H."/>
            <person name="Shu S."/>
            <person name="Taher L."/>
            <person name="Blitz I.L."/>
            <person name="Blumberg B."/>
            <person name="Dichmann D.S."/>
            <person name="Dubchak I."/>
            <person name="Amaya E."/>
            <person name="Detter J.C."/>
            <person name="Fletcher R."/>
            <person name="Gerhard D.S."/>
            <person name="Goodstein D."/>
            <person name="Graves T."/>
            <person name="Grigoriev I.V."/>
            <person name="Grimwood J."/>
            <person name="Kawashima T."/>
            <person name="Lindquist E."/>
            <person name="Lucas S.M."/>
            <person name="Mead P.E."/>
            <person name="Mitros T."/>
            <person name="Ogino H."/>
            <person name="Ohta Y."/>
            <person name="Poliakov A.V."/>
            <person name="Pollet N."/>
            <person name="Robert J."/>
            <person name="Salamov A."/>
            <person name="Sater A.K."/>
            <person name="Schmutz J."/>
            <person name="Terry A."/>
            <person name="Vize P.D."/>
            <person name="Warren W.C."/>
            <person name="Wells D."/>
            <person name="Wills A."/>
            <person name="Wilson R.K."/>
            <person name="Zimmerman L.B."/>
            <person name="Zorn A.M."/>
            <person name="Grainger R."/>
            <person name="Grammer T."/>
            <person name="Khokha M.K."/>
            <person name="Richardson P.M."/>
            <person name="Rokhsar D.S."/>
        </authorList>
    </citation>
    <scope>NUCLEOTIDE SEQUENCE [LARGE SCALE GENOMIC DNA]</scope>
    <source>
        <strain evidence="13">Nigerian</strain>
    </source>
</reference>
<feature type="region of interest" description="Disordered" evidence="11">
    <location>
        <begin position="3222"/>
        <end position="3247"/>
    </location>
</feature>
<dbReference type="SUPFAM" id="SSF57997">
    <property type="entry name" value="Tropomyosin"/>
    <property type="match status" value="1"/>
</dbReference>